<gene>
    <name evidence="2" type="ORF">PILCRDRAFT_71196</name>
</gene>
<dbReference type="OrthoDB" id="1715602at2759"/>
<sequence>YPQLSRMALDYLTIPATSVDVKRIFSRGRLLLSHVRSRLSAQSTRALLCLGSWSKMGLIKDKDVMAVTVMADVEGDEEEEFEDGWDAISK</sequence>
<dbReference type="GO" id="GO:0046983">
    <property type="term" value="F:protein dimerization activity"/>
    <property type="evidence" value="ECO:0007669"/>
    <property type="project" value="InterPro"/>
</dbReference>
<feature type="non-terminal residue" evidence="2">
    <location>
        <position position="1"/>
    </location>
</feature>
<dbReference type="InterPro" id="IPR012337">
    <property type="entry name" value="RNaseH-like_sf"/>
</dbReference>
<organism evidence="2 3">
    <name type="scientific">Piloderma croceum (strain F 1598)</name>
    <dbReference type="NCBI Taxonomy" id="765440"/>
    <lineage>
        <taxon>Eukaryota</taxon>
        <taxon>Fungi</taxon>
        <taxon>Dikarya</taxon>
        <taxon>Basidiomycota</taxon>
        <taxon>Agaricomycotina</taxon>
        <taxon>Agaricomycetes</taxon>
        <taxon>Agaricomycetidae</taxon>
        <taxon>Atheliales</taxon>
        <taxon>Atheliaceae</taxon>
        <taxon>Piloderma</taxon>
    </lineage>
</organism>
<dbReference type="STRING" id="765440.A0A0C3BX44"/>
<dbReference type="Pfam" id="PF05699">
    <property type="entry name" value="Dimer_Tnp_hAT"/>
    <property type="match status" value="1"/>
</dbReference>
<dbReference type="AlphaFoldDB" id="A0A0C3BX44"/>
<feature type="domain" description="HAT C-terminal dimerisation" evidence="1">
    <location>
        <begin position="1"/>
        <end position="53"/>
    </location>
</feature>
<reference evidence="2 3" key="1">
    <citation type="submission" date="2014-04" db="EMBL/GenBank/DDBJ databases">
        <authorList>
            <consortium name="DOE Joint Genome Institute"/>
            <person name="Kuo A."/>
            <person name="Tarkka M."/>
            <person name="Buscot F."/>
            <person name="Kohler A."/>
            <person name="Nagy L.G."/>
            <person name="Floudas D."/>
            <person name="Copeland A."/>
            <person name="Barry K.W."/>
            <person name="Cichocki N."/>
            <person name="Veneault-Fourrey C."/>
            <person name="LaButti K."/>
            <person name="Lindquist E.A."/>
            <person name="Lipzen A."/>
            <person name="Lundell T."/>
            <person name="Morin E."/>
            <person name="Murat C."/>
            <person name="Sun H."/>
            <person name="Tunlid A."/>
            <person name="Henrissat B."/>
            <person name="Grigoriev I.V."/>
            <person name="Hibbett D.S."/>
            <person name="Martin F."/>
            <person name="Nordberg H.P."/>
            <person name="Cantor M.N."/>
            <person name="Hua S.X."/>
        </authorList>
    </citation>
    <scope>NUCLEOTIDE SEQUENCE [LARGE SCALE GENOMIC DNA]</scope>
    <source>
        <strain evidence="2 3">F 1598</strain>
    </source>
</reference>
<evidence type="ECO:0000259" key="1">
    <source>
        <dbReference type="Pfam" id="PF05699"/>
    </source>
</evidence>
<dbReference type="Proteomes" id="UP000054166">
    <property type="component" value="Unassembled WGS sequence"/>
</dbReference>
<dbReference type="HOGENOM" id="CLU_009123_11_0_1"/>
<evidence type="ECO:0000313" key="3">
    <source>
        <dbReference type="Proteomes" id="UP000054166"/>
    </source>
</evidence>
<dbReference type="SUPFAM" id="SSF53098">
    <property type="entry name" value="Ribonuclease H-like"/>
    <property type="match status" value="1"/>
</dbReference>
<accession>A0A0C3BX44</accession>
<proteinExistence type="predicted"/>
<dbReference type="InParanoid" id="A0A0C3BX44"/>
<dbReference type="EMBL" id="KN832996">
    <property type="protein sequence ID" value="KIM82002.1"/>
    <property type="molecule type" value="Genomic_DNA"/>
</dbReference>
<evidence type="ECO:0000313" key="2">
    <source>
        <dbReference type="EMBL" id="KIM82002.1"/>
    </source>
</evidence>
<name>A0A0C3BX44_PILCF</name>
<dbReference type="InterPro" id="IPR008906">
    <property type="entry name" value="HATC_C_dom"/>
</dbReference>
<keyword evidence="3" id="KW-1185">Reference proteome</keyword>
<reference evidence="3" key="2">
    <citation type="submission" date="2015-01" db="EMBL/GenBank/DDBJ databases">
        <title>Evolutionary Origins and Diversification of the Mycorrhizal Mutualists.</title>
        <authorList>
            <consortium name="DOE Joint Genome Institute"/>
            <consortium name="Mycorrhizal Genomics Consortium"/>
            <person name="Kohler A."/>
            <person name="Kuo A."/>
            <person name="Nagy L.G."/>
            <person name="Floudas D."/>
            <person name="Copeland A."/>
            <person name="Barry K.W."/>
            <person name="Cichocki N."/>
            <person name="Veneault-Fourrey C."/>
            <person name="LaButti K."/>
            <person name="Lindquist E.A."/>
            <person name="Lipzen A."/>
            <person name="Lundell T."/>
            <person name="Morin E."/>
            <person name="Murat C."/>
            <person name="Riley R."/>
            <person name="Ohm R."/>
            <person name="Sun H."/>
            <person name="Tunlid A."/>
            <person name="Henrissat B."/>
            <person name="Grigoriev I.V."/>
            <person name="Hibbett D.S."/>
            <person name="Martin F."/>
        </authorList>
    </citation>
    <scope>NUCLEOTIDE SEQUENCE [LARGE SCALE GENOMIC DNA]</scope>
    <source>
        <strain evidence="3">F 1598</strain>
    </source>
</reference>
<protein>
    <recommendedName>
        <fullName evidence="1">HAT C-terminal dimerisation domain-containing protein</fullName>
    </recommendedName>
</protein>